<dbReference type="Pfam" id="PF00990">
    <property type="entry name" value="GGDEF"/>
    <property type="match status" value="1"/>
</dbReference>
<dbReference type="FunFam" id="3.30.450.40:FF:000034">
    <property type="entry name" value="Sensor domain-containing diguanylate cyclase"/>
    <property type="match status" value="1"/>
</dbReference>
<dbReference type="Gene3D" id="3.30.450.20">
    <property type="entry name" value="PAS domain"/>
    <property type="match status" value="1"/>
</dbReference>
<dbReference type="PANTHER" id="PTHR44757">
    <property type="entry name" value="DIGUANYLATE CYCLASE DGCP"/>
    <property type="match status" value="1"/>
</dbReference>
<comment type="caution">
    <text evidence="4">The sequence shown here is derived from an EMBL/GenBank/DDBJ whole genome shotgun (WGS) entry which is preliminary data.</text>
</comment>
<dbReference type="SMART" id="SM00267">
    <property type="entry name" value="GGDEF"/>
    <property type="match status" value="1"/>
</dbReference>
<dbReference type="InterPro" id="IPR052155">
    <property type="entry name" value="Biofilm_reg_signaling"/>
</dbReference>
<dbReference type="InterPro" id="IPR000700">
    <property type="entry name" value="PAS-assoc_C"/>
</dbReference>
<dbReference type="SUPFAM" id="SSF55785">
    <property type="entry name" value="PYP-like sensor domain (PAS domain)"/>
    <property type="match status" value="1"/>
</dbReference>
<dbReference type="NCBIfam" id="TIGR00229">
    <property type="entry name" value="sensory_box"/>
    <property type="match status" value="1"/>
</dbReference>
<dbReference type="SUPFAM" id="SSF55073">
    <property type="entry name" value="Nucleotide cyclase"/>
    <property type="match status" value="1"/>
</dbReference>
<dbReference type="STRING" id="55952.BU52_08685"/>
<dbReference type="InterPro" id="IPR003018">
    <property type="entry name" value="GAF"/>
</dbReference>
<dbReference type="InterPro" id="IPR029787">
    <property type="entry name" value="Nucleotide_cyclase"/>
</dbReference>
<dbReference type="FunFam" id="3.30.450.20:FF:000038">
    <property type="entry name" value="Sensor domain-containing diguanylate cyclase"/>
    <property type="match status" value="1"/>
</dbReference>
<gene>
    <name evidence="4" type="ORF">BU52_08685</name>
</gene>
<name>A0A081XVG1_STRTO</name>
<dbReference type="SMART" id="SM00086">
    <property type="entry name" value="PAC"/>
    <property type="match status" value="1"/>
</dbReference>
<dbReference type="InterPro" id="IPR029016">
    <property type="entry name" value="GAF-like_dom_sf"/>
</dbReference>
<dbReference type="CDD" id="cd01949">
    <property type="entry name" value="GGDEF"/>
    <property type="match status" value="1"/>
</dbReference>
<dbReference type="Pfam" id="PF00989">
    <property type="entry name" value="PAS"/>
    <property type="match status" value="1"/>
</dbReference>
<dbReference type="InterPro" id="IPR000160">
    <property type="entry name" value="GGDEF_dom"/>
</dbReference>
<accession>A0A081XVG1</accession>
<keyword evidence="5" id="KW-1185">Reference proteome</keyword>
<dbReference type="EMBL" id="JFCB01000005">
    <property type="protein sequence ID" value="KES07534.1"/>
    <property type="molecule type" value="Genomic_DNA"/>
</dbReference>
<reference evidence="4 5" key="1">
    <citation type="submission" date="2014-02" db="EMBL/GenBank/DDBJ databases">
        <title>The genome announcement of Streptomyces toyocaensis NRRL15009.</title>
        <authorList>
            <person name="Hong H.-J."/>
            <person name="Kwun M.J."/>
        </authorList>
    </citation>
    <scope>NUCLEOTIDE SEQUENCE [LARGE SCALE GENOMIC DNA]</scope>
    <source>
        <strain evidence="4 5">NRRL 15009</strain>
    </source>
</reference>
<dbReference type="InterPro" id="IPR035965">
    <property type="entry name" value="PAS-like_dom_sf"/>
</dbReference>
<dbReference type="Gene3D" id="3.30.70.270">
    <property type="match status" value="2"/>
</dbReference>
<dbReference type="SMART" id="SM00065">
    <property type="entry name" value="GAF"/>
    <property type="match status" value="1"/>
</dbReference>
<dbReference type="InterPro" id="IPR043128">
    <property type="entry name" value="Rev_trsase/Diguanyl_cyclase"/>
</dbReference>
<dbReference type="SUPFAM" id="SSF55781">
    <property type="entry name" value="GAF domain-like"/>
    <property type="match status" value="1"/>
</dbReference>
<dbReference type="InterPro" id="IPR000014">
    <property type="entry name" value="PAS"/>
</dbReference>
<evidence type="ECO:0000313" key="4">
    <source>
        <dbReference type="EMBL" id="KES07534.1"/>
    </source>
</evidence>
<dbReference type="PANTHER" id="PTHR44757:SF2">
    <property type="entry name" value="BIOFILM ARCHITECTURE MAINTENANCE PROTEIN MBAA"/>
    <property type="match status" value="1"/>
</dbReference>
<dbReference type="InterPro" id="IPR001610">
    <property type="entry name" value="PAC"/>
</dbReference>
<feature type="domain" description="PAC" evidence="2">
    <location>
        <begin position="286"/>
        <end position="338"/>
    </location>
</feature>
<dbReference type="PROSITE" id="PS50887">
    <property type="entry name" value="GGDEF"/>
    <property type="match status" value="1"/>
</dbReference>
<dbReference type="PROSITE" id="PS50112">
    <property type="entry name" value="PAS"/>
    <property type="match status" value="1"/>
</dbReference>
<evidence type="ECO:0000259" key="3">
    <source>
        <dbReference type="PROSITE" id="PS50887"/>
    </source>
</evidence>
<evidence type="ECO:0000259" key="1">
    <source>
        <dbReference type="PROSITE" id="PS50112"/>
    </source>
</evidence>
<dbReference type="Gene3D" id="3.30.450.40">
    <property type="match status" value="1"/>
</dbReference>
<dbReference type="InterPro" id="IPR013767">
    <property type="entry name" value="PAS_fold"/>
</dbReference>
<proteinExistence type="predicted"/>
<feature type="domain" description="GGDEF" evidence="3">
    <location>
        <begin position="432"/>
        <end position="562"/>
    </location>
</feature>
<organism evidence="4 5">
    <name type="scientific">Streptomyces toyocaensis</name>
    <dbReference type="NCBI Taxonomy" id="55952"/>
    <lineage>
        <taxon>Bacteria</taxon>
        <taxon>Bacillati</taxon>
        <taxon>Actinomycetota</taxon>
        <taxon>Actinomycetes</taxon>
        <taxon>Kitasatosporales</taxon>
        <taxon>Streptomycetaceae</taxon>
        <taxon>Streptomyces</taxon>
    </lineage>
</organism>
<dbReference type="CDD" id="cd00130">
    <property type="entry name" value="PAS"/>
    <property type="match status" value="1"/>
</dbReference>
<dbReference type="eggNOG" id="COG2203">
    <property type="taxonomic scope" value="Bacteria"/>
</dbReference>
<dbReference type="OrthoDB" id="23692at2"/>
<sequence>METESEPYVRLASLRQLHQAMADMNTARSLADTLQTVADGVVGALGYELACVNLVRPDGDLVVAALAGNSAAEALITGRAGSRESWDRRLGMGERWGDLVFIPHTEGWVLDDDDVPQWYTDGPAPRFEDEWHPADRLFAPMYAPGPQGGGTSGELVGVLSVDRPRNGRRPGAWGREALQMYAFQAAIAISNARLRSNMQRALVRLERDQQALRASEESFRQAFEYAPSGMAIAEMGGDQHGRILRTNDALCRLLGRPASAMRRYSFSDLVHPEDIGTLLRTSAEGGRAELRLGRRDGTYVWVSLRNSVVADAADGPRFLLTHVEDIEERKRRELQLAHRASHDSLTGLPNSAELRARLSSRLCRQQPQSVPPADVASMDPFESFDSYDAAYGPPVFDRGHDFDFPPGAEGYEGFDHHVHTIAPAAEFDDGTKGLAVLFCDLDGFKSINDRFGHNAGDAVLIEVARRLGNGVRDGDTVARLGGDEFVILADGLGRADAQDLAVRLRNEIIQPIRAEGRAVRVGASFGIGWAHCGMTADEVLKSADERMYVEKRSRPKQHRRAG</sequence>
<dbReference type="AlphaFoldDB" id="A0A081XVG1"/>
<dbReference type="RefSeq" id="WP_037930692.1">
    <property type="nucleotide sequence ID" value="NZ_JBFADL010000013.1"/>
</dbReference>
<evidence type="ECO:0000313" key="5">
    <source>
        <dbReference type="Proteomes" id="UP000028341"/>
    </source>
</evidence>
<protein>
    <submittedName>
        <fullName evidence="4">Diguanylate cyclase</fullName>
    </submittedName>
</protein>
<dbReference type="eggNOG" id="COG2199">
    <property type="taxonomic scope" value="Bacteria"/>
</dbReference>
<dbReference type="Proteomes" id="UP000028341">
    <property type="component" value="Unassembled WGS sequence"/>
</dbReference>
<dbReference type="NCBIfam" id="TIGR00254">
    <property type="entry name" value="GGDEF"/>
    <property type="match status" value="1"/>
</dbReference>
<dbReference type="SMART" id="SM00091">
    <property type="entry name" value="PAS"/>
    <property type="match status" value="1"/>
</dbReference>
<dbReference type="FunFam" id="3.30.70.270:FF:000071">
    <property type="entry name" value="Sensor domain-containing diguanylate cyclase"/>
    <property type="match status" value="1"/>
</dbReference>
<dbReference type="PROSITE" id="PS50113">
    <property type="entry name" value="PAC"/>
    <property type="match status" value="1"/>
</dbReference>
<evidence type="ECO:0000259" key="2">
    <source>
        <dbReference type="PROSITE" id="PS50113"/>
    </source>
</evidence>
<feature type="domain" description="PAS" evidence="1">
    <location>
        <begin position="215"/>
        <end position="274"/>
    </location>
</feature>